<dbReference type="InterPro" id="IPR036882">
    <property type="entry name" value="Alba-like_dom_sf"/>
</dbReference>
<dbReference type="Pfam" id="PF04232">
    <property type="entry name" value="SpoVS"/>
    <property type="match status" value="1"/>
</dbReference>
<evidence type="ECO:0000313" key="2">
    <source>
        <dbReference type="Proteomes" id="UP000623967"/>
    </source>
</evidence>
<dbReference type="EMBL" id="JAESWB010000134">
    <property type="protein sequence ID" value="MBL4952173.1"/>
    <property type="molecule type" value="Genomic_DNA"/>
</dbReference>
<organism evidence="1 2">
    <name type="scientific">Neobacillus paridis</name>
    <dbReference type="NCBI Taxonomy" id="2803862"/>
    <lineage>
        <taxon>Bacteria</taxon>
        <taxon>Bacillati</taxon>
        <taxon>Bacillota</taxon>
        <taxon>Bacilli</taxon>
        <taxon>Bacillales</taxon>
        <taxon>Bacillaceae</taxon>
        <taxon>Neobacillus</taxon>
    </lineage>
</organism>
<proteinExistence type="predicted"/>
<dbReference type="InterPro" id="IPR007347">
    <property type="entry name" value="SpoVS"/>
</dbReference>
<dbReference type="Gene3D" id="3.30.110.20">
    <property type="entry name" value="Alba-like domain"/>
    <property type="match status" value="1"/>
</dbReference>
<gene>
    <name evidence="1" type="ORF">JK635_08100</name>
</gene>
<evidence type="ECO:0000313" key="1">
    <source>
        <dbReference type="EMBL" id="MBL4952173.1"/>
    </source>
</evidence>
<comment type="caution">
    <text evidence="1">The sequence shown here is derived from an EMBL/GenBank/DDBJ whole genome shotgun (WGS) entry which is preliminary data.</text>
</comment>
<keyword evidence="2" id="KW-1185">Reference proteome</keyword>
<reference evidence="1 2" key="1">
    <citation type="submission" date="2021-01" db="EMBL/GenBank/DDBJ databases">
        <title>Genome public.</title>
        <authorList>
            <person name="Liu C."/>
            <person name="Sun Q."/>
        </authorList>
    </citation>
    <scope>NUCLEOTIDE SEQUENCE [LARGE SCALE GENOMIC DNA]</scope>
    <source>
        <strain evidence="1 2">YIM B02564</strain>
    </source>
</reference>
<protein>
    <submittedName>
        <fullName evidence="1">Stage V sporulation protein S</fullName>
    </submittedName>
</protein>
<accession>A0ABS1TLW8</accession>
<dbReference type="RefSeq" id="WP_202653451.1">
    <property type="nucleotide sequence ID" value="NZ_JAESWB010000134.1"/>
</dbReference>
<dbReference type="Proteomes" id="UP000623967">
    <property type="component" value="Unassembled WGS sequence"/>
</dbReference>
<sequence>MEMRVSAKTHPKSLGGAIFKAIKDHGEVTLISIGGGAVNACNKALIVASNHFKHAKLNVSFEPAFTETNVPDKGTIVAVSWIVKKL</sequence>
<name>A0ABS1TLW8_9BACI</name>